<dbReference type="AlphaFoldDB" id="A0AA86SC04"/>
<sequence length="73" mass="8253">MLCGGMLVTNVLCVQGFYPIVPFSFSLILHSWVLLHSGLLDVVGSTPQWVTRRRVRGFCYGVKENKTNGRQRL</sequence>
<accession>A0AA86SC04</accession>
<dbReference type="EMBL" id="OY731400">
    <property type="protein sequence ID" value="CAJ1935920.1"/>
    <property type="molecule type" value="Genomic_DNA"/>
</dbReference>
<keyword evidence="2" id="KW-1185">Reference proteome</keyword>
<proteinExistence type="predicted"/>
<reference evidence="1" key="1">
    <citation type="submission" date="2023-10" db="EMBL/GenBank/DDBJ databases">
        <authorList>
            <person name="Domelevo Entfellner J.-B."/>
        </authorList>
    </citation>
    <scope>NUCLEOTIDE SEQUENCE</scope>
</reference>
<evidence type="ECO:0000313" key="1">
    <source>
        <dbReference type="EMBL" id="CAJ1935920.1"/>
    </source>
</evidence>
<name>A0AA86SC04_9FABA</name>
<gene>
    <name evidence="1" type="ORF">AYBTSS11_LOCUS7189</name>
</gene>
<organism evidence="1 2">
    <name type="scientific">Sphenostylis stenocarpa</name>
    <dbReference type="NCBI Taxonomy" id="92480"/>
    <lineage>
        <taxon>Eukaryota</taxon>
        <taxon>Viridiplantae</taxon>
        <taxon>Streptophyta</taxon>
        <taxon>Embryophyta</taxon>
        <taxon>Tracheophyta</taxon>
        <taxon>Spermatophyta</taxon>
        <taxon>Magnoliopsida</taxon>
        <taxon>eudicotyledons</taxon>
        <taxon>Gunneridae</taxon>
        <taxon>Pentapetalae</taxon>
        <taxon>rosids</taxon>
        <taxon>fabids</taxon>
        <taxon>Fabales</taxon>
        <taxon>Fabaceae</taxon>
        <taxon>Papilionoideae</taxon>
        <taxon>50 kb inversion clade</taxon>
        <taxon>NPAAA clade</taxon>
        <taxon>indigoferoid/millettioid clade</taxon>
        <taxon>Phaseoleae</taxon>
        <taxon>Sphenostylis</taxon>
    </lineage>
</organism>
<dbReference type="Proteomes" id="UP001189624">
    <property type="component" value="Chromosome 3"/>
</dbReference>
<dbReference type="Gramene" id="rna-AYBTSS11_LOCUS7189">
    <property type="protein sequence ID" value="CAJ1935920.1"/>
    <property type="gene ID" value="gene-AYBTSS11_LOCUS7189"/>
</dbReference>
<protein>
    <submittedName>
        <fullName evidence="1">Uncharacterized protein</fullName>
    </submittedName>
</protein>
<evidence type="ECO:0000313" key="2">
    <source>
        <dbReference type="Proteomes" id="UP001189624"/>
    </source>
</evidence>